<accession>A0A2Z4YVD5</accession>
<feature type="transmembrane region" description="Helical" evidence="1">
    <location>
        <begin position="20"/>
        <end position="45"/>
    </location>
</feature>
<sequence>MKLTCAAMVEAANHNAAFSVASFGVETVSAAIVIVVAVIMTELVLPGRARQ</sequence>
<gene>
    <name evidence="2" type="ORF">DLJ82_6112</name>
</gene>
<reference evidence="2 3" key="1">
    <citation type="submission" date="2018-07" db="EMBL/GenBank/DDBJ databases">
        <title>Rhizobium leguminosarum strain:ATCC 14479 Genome sequencing and assembly.</title>
        <authorList>
            <person name="Chakraborty R."/>
        </authorList>
    </citation>
    <scope>NUCLEOTIDE SEQUENCE [LARGE SCALE GENOMIC DNA]</scope>
    <source>
        <strain evidence="2 3">ATCC 14479</strain>
        <plasmid evidence="3">Plasmid unnamed3</plasmid>
    </source>
</reference>
<protein>
    <submittedName>
        <fullName evidence="2">Uncharacterized protein</fullName>
    </submittedName>
</protein>
<dbReference type="Proteomes" id="UP000251166">
    <property type="component" value="Plasmid unnamed3"/>
</dbReference>
<keyword evidence="1" id="KW-1133">Transmembrane helix</keyword>
<keyword evidence="1" id="KW-0472">Membrane</keyword>
<keyword evidence="2" id="KW-0614">Plasmid</keyword>
<evidence type="ECO:0000313" key="3">
    <source>
        <dbReference type="Proteomes" id="UP000251166"/>
    </source>
</evidence>
<organism evidence="2 3">
    <name type="scientific">Rhizobium leguminosarum</name>
    <dbReference type="NCBI Taxonomy" id="384"/>
    <lineage>
        <taxon>Bacteria</taxon>
        <taxon>Pseudomonadati</taxon>
        <taxon>Pseudomonadota</taxon>
        <taxon>Alphaproteobacteria</taxon>
        <taxon>Hyphomicrobiales</taxon>
        <taxon>Rhizobiaceae</taxon>
        <taxon>Rhizobium/Agrobacterium group</taxon>
        <taxon>Rhizobium</taxon>
    </lineage>
</organism>
<dbReference type="AlphaFoldDB" id="A0A2Z4YVD5"/>
<keyword evidence="1" id="KW-0812">Transmembrane</keyword>
<evidence type="ECO:0000256" key="1">
    <source>
        <dbReference type="SAM" id="Phobius"/>
    </source>
</evidence>
<dbReference type="EMBL" id="CP030763">
    <property type="protein sequence ID" value="AXA44083.1"/>
    <property type="molecule type" value="Genomic_DNA"/>
</dbReference>
<name>A0A2Z4YVD5_RHILE</name>
<evidence type="ECO:0000313" key="2">
    <source>
        <dbReference type="EMBL" id="AXA44083.1"/>
    </source>
</evidence>
<proteinExistence type="predicted"/>
<geneLocation type="plasmid" evidence="2 3">
    <name>unnamed3</name>
</geneLocation>